<dbReference type="Proteomes" id="UP001295684">
    <property type="component" value="Unassembled WGS sequence"/>
</dbReference>
<dbReference type="EMBL" id="CAMPGE010005654">
    <property type="protein sequence ID" value="CAI2364501.1"/>
    <property type="molecule type" value="Genomic_DNA"/>
</dbReference>
<dbReference type="SMART" id="SM00368">
    <property type="entry name" value="LRR_RI"/>
    <property type="match status" value="5"/>
</dbReference>
<proteinExistence type="predicted"/>
<dbReference type="Pfam" id="PF13516">
    <property type="entry name" value="LRR_6"/>
    <property type="match status" value="2"/>
</dbReference>
<dbReference type="PANTHER" id="PTHR24114">
    <property type="entry name" value="LEUCINE RICH REPEAT FAMILY PROTEIN"/>
    <property type="match status" value="1"/>
</dbReference>
<name>A0AAD1XB59_EUPCR</name>
<reference evidence="2" key="1">
    <citation type="submission" date="2023-07" db="EMBL/GenBank/DDBJ databases">
        <authorList>
            <consortium name="AG Swart"/>
            <person name="Singh M."/>
            <person name="Singh A."/>
            <person name="Seah K."/>
            <person name="Emmerich C."/>
        </authorList>
    </citation>
    <scope>NUCLEOTIDE SEQUENCE</scope>
    <source>
        <strain evidence="2">DP1</strain>
    </source>
</reference>
<gene>
    <name evidence="2" type="ORF">ECRASSUSDP1_LOCUS5845</name>
</gene>
<dbReference type="InterPro" id="IPR052394">
    <property type="entry name" value="LRR-containing"/>
</dbReference>
<dbReference type="InterPro" id="IPR032675">
    <property type="entry name" value="LRR_dom_sf"/>
</dbReference>
<dbReference type="AlphaFoldDB" id="A0AAD1XB59"/>
<evidence type="ECO:0000313" key="3">
    <source>
        <dbReference type="Proteomes" id="UP001295684"/>
    </source>
</evidence>
<evidence type="ECO:0000256" key="1">
    <source>
        <dbReference type="SAM" id="MobiDB-lite"/>
    </source>
</evidence>
<dbReference type="PANTHER" id="PTHR24114:SF2">
    <property type="entry name" value="F-BOX DOMAIN-CONTAINING PROTEIN-RELATED"/>
    <property type="match status" value="1"/>
</dbReference>
<keyword evidence="3" id="KW-1185">Reference proteome</keyword>
<comment type="caution">
    <text evidence="2">The sequence shown here is derived from an EMBL/GenBank/DDBJ whole genome shotgun (WGS) entry which is preliminary data.</text>
</comment>
<sequence>MRRTDILKSQRMNRSHKLKNQFTPTRTTTHHNVRCSVRRSTSKKAQKINMRQFFSINPDLVRNHLTSTQCSTRSYNPMSQSQKTFSITPKGKIIKKENITLKISKINNALLPDLKKIPQKASKNLFPKPETSVSNFTTQGRARFKNIFPKKFNTEMHKLEIKAPRKQVQTARKSSRTKKKKIDGFLESQRKLKFGNIDINNVNQLRASCSKPTLELLDFSSSSNDSDEDSLSSLKAFKRTSVIQIGNLENKDIVKAKEVYGAVKNPRKEESEPYDHFLKKCNMLKLVPSPMGIVKKAKEMGEIVKLNGYKIGNDYAEIFGKIFKKTNQRIVTLEMRSNKLEDKGAIPIINNLNEFIVTIDLSSNNRIGTDSYQLLSEKMSSKFFRLKKLSLDHNNISKSSFKALCDGIAYSTSLKTLNLNHNNFQNEHACILAEVLQDCALKMLFIAWNKIRDKGAVAIFNALRNNHSLQILDASFNSLSSSMKRGYGNISHNSLCTNEEGRNICKSAIALNQMFEKNSTLIHMDLSHNCFSDEDCKEISKGLDKNKHLLGLHMVGNSRDTSSLGFLDKILNDDPAAAHIHTRIHESLETGVLTERKRQFKVSSNCWICEGWTQHEFKFIPRKSTEDIIDQFTPVYLHLDCDEYEPDLMIRDPTTGIHSIKRMIPPREVRYFFTFGDHHIRIAKDQNIAPNLFRDEDLDVHHELHMSVPQINTYENSHQIKSLITEEFLDKMAVKPRPDPKYPLMRIRPKTPWDFSKSIFAAYKQDTEELLNSCLNEDWGKSRIPKILDDEEVEDVKEFLNSKYKSIRELYKYYAGIFPSNGVFCISKTLFNEIVNNIQPSIIDNNLSISAIDLEFITTISGFKTGNLNPNRDLIRFQLLELLVRLGIHKYYKSNISATKFDAIKEFFNKDLGSFLEKFQSYKWREEEYFCEEVEYILKEYMPQLDQLFNMYSGKYTLPSQPKFVSLEEFQEMIATSGILSLNIANKDIGKYYNLSLETEIDELETEKHMQMFKLEFYEAIARCADKIVYDTDKIDPNSLDNNKTQKKSRKMTNDCDMVPSINIEDSNSEDLISQSNSSMISDKVDPKNDMTPIIMSDFMKRKSLAFKSKIEDQQNDDASDYSLEQGGEKLYQKLEKFLKVLIQNCFSKKLKRMNTKQSQNLSARTNAYFLDGKDINNKKNSNSFLMDEPKYTFNRALTKNVQDKVLSNGESSINRQYVPQQTSSSANFLKVTI</sequence>
<organism evidence="2 3">
    <name type="scientific">Euplotes crassus</name>
    <dbReference type="NCBI Taxonomy" id="5936"/>
    <lineage>
        <taxon>Eukaryota</taxon>
        <taxon>Sar</taxon>
        <taxon>Alveolata</taxon>
        <taxon>Ciliophora</taxon>
        <taxon>Intramacronucleata</taxon>
        <taxon>Spirotrichea</taxon>
        <taxon>Hypotrichia</taxon>
        <taxon>Euplotida</taxon>
        <taxon>Euplotidae</taxon>
        <taxon>Moneuplotes</taxon>
    </lineage>
</organism>
<accession>A0AAD1XB59</accession>
<protein>
    <recommendedName>
        <fullName evidence="4">Leucine Rich Repeat family protein</fullName>
    </recommendedName>
</protein>
<dbReference type="Gene3D" id="3.80.10.10">
    <property type="entry name" value="Ribonuclease Inhibitor"/>
    <property type="match status" value="2"/>
</dbReference>
<dbReference type="InterPro" id="IPR001611">
    <property type="entry name" value="Leu-rich_rpt"/>
</dbReference>
<dbReference type="SUPFAM" id="SSF52047">
    <property type="entry name" value="RNI-like"/>
    <property type="match status" value="1"/>
</dbReference>
<feature type="region of interest" description="Disordered" evidence="1">
    <location>
        <begin position="1"/>
        <end position="20"/>
    </location>
</feature>
<evidence type="ECO:0008006" key="4">
    <source>
        <dbReference type="Google" id="ProtNLM"/>
    </source>
</evidence>
<evidence type="ECO:0000313" key="2">
    <source>
        <dbReference type="EMBL" id="CAI2364501.1"/>
    </source>
</evidence>